<dbReference type="Gene3D" id="1.20.1250.20">
    <property type="entry name" value="MFS general substrate transporter like domains"/>
    <property type="match status" value="2"/>
</dbReference>
<comment type="similarity">
    <text evidence="2">Belongs to the major facilitator superfamily. Proton-dependent oligopeptide transporter (POT/PTR) (TC 2.A.17) family.</text>
</comment>
<keyword evidence="3 7" id="KW-0812">Transmembrane</keyword>
<dbReference type="GO" id="GO:0016020">
    <property type="term" value="C:membrane"/>
    <property type="evidence" value="ECO:0007669"/>
    <property type="project" value="UniProtKB-SubCell"/>
</dbReference>
<evidence type="ECO:0000256" key="6">
    <source>
        <dbReference type="SAM" id="MobiDB-lite"/>
    </source>
</evidence>
<dbReference type="OrthoDB" id="8904098at2759"/>
<dbReference type="GeneID" id="18472505"/>
<dbReference type="InParanoid" id="I4YIN8"/>
<dbReference type="OMA" id="HEHYSHT"/>
<feature type="transmembrane region" description="Helical" evidence="7">
    <location>
        <begin position="230"/>
        <end position="250"/>
    </location>
</feature>
<accession>I4YIN8</accession>
<organism evidence="8 9">
    <name type="scientific">Wallemia mellicola (strain ATCC MYA-4683 / CBS 633.66)</name>
    <name type="common">Wallemia sebi (CBS 633.66)</name>
    <dbReference type="NCBI Taxonomy" id="671144"/>
    <lineage>
        <taxon>Eukaryota</taxon>
        <taxon>Fungi</taxon>
        <taxon>Dikarya</taxon>
        <taxon>Basidiomycota</taxon>
        <taxon>Wallemiomycotina</taxon>
        <taxon>Wallemiomycetes</taxon>
        <taxon>Wallemiales</taxon>
        <taxon>Wallemiaceae</taxon>
        <taxon>Wallemia</taxon>
    </lineage>
</organism>
<dbReference type="AlphaFoldDB" id="I4YIN8"/>
<comment type="subcellular location">
    <subcellularLocation>
        <location evidence="1">Membrane</location>
        <topology evidence="1">Multi-pass membrane protein</topology>
    </subcellularLocation>
</comment>
<dbReference type="PANTHER" id="PTHR11654">
    <property type="entry name" value="OLIGOPEPTIDE TRANSPORTER-RELATED"/>
    <property type="match status" value="1"/>
</dbReference>
<name>I4YIN8_WALMC</name>
<protein>
    <recommendedName>
        <fullName evidence="10">PTR2-domain-containing protein</fullName>
    </recommendedName>
</protein>
<dbReference type="HOGENOM" id="CLU_004790_4_2_1"/>
<keyword evidence="4 7" id="KW-1133">Transmembrane helix</keyword>
<dbReference type="Proteomes" id="UP000005242">
    <property type="component" value="Unassembled WGS sequence"/>
</dbReference>
<reference evidence="8 9" key="1">
    <citation type="journal article" date="2012" name="Fungal Genet. Biol.">
        <title>The genome of the xerotolerant mold Wallemia sebi reveals adaptations to osmotic stress and suggests cryptic sexual reproduction.</title>
        <authorList>
            <person name="Padamsee M."/>
            <person name="Kumar T.K.A."/>
            <person name="Riley R."/>
            <person name="Binder M."/>
            <person name="Boyd A."/>
            <person name="Calvo A.M."/>
            <person name="Furukawa K."/>
            <person name="Hesse C."/>
            <person name="Hohmann S."/>
            <person name="James T.Y."/>
            <person name="LaButti K."/>
            <person name="Lapidus A."/>
            <person name="Lindquist E."/>
            <person name="Lucas S."/>
            <person name="Miller K."/>
            <person name="Shantappa S."/>
            <person name="Grigoriev I.V."/>
            <person name="Hibbett D.S."/>
            <person name="McLaughlin D.J."/>
            <person name="Spatafora J.W."/>
            <person name="Aime M.C."/>
        </authorList>
    </citation>
    <scope>NUCLEOTIDE SEQUENCE [LARGE SCALE GENOMIC DNA]</scope>
    <source>
        <strain evidence="9">ATCC MYA-4683 / CBS 633.66</strain>
    </source>
</reference>
<evidence type="ECO:0008006" key="10">
    <source>
        <dbReference type="Google" id="ProtNLM"/>
    </source>
</evidence>
<dbReference type="eggNOG" id="KOG1237">
    <property type="taxonomic scope" value="Eukaryota"/>
</dbReference>
<sequence>MSATSPSLDYAEVRKADENDKNQFTDSKSDKSEKTQIQFTTLRKVSESVSYFALAVVIVELAERFSYYSSKVVAQNYIQYPLPNSSITGTPLPGDSSTPDVMGMGQQAATGLTTFSIFWSYVCPVLGGIVVDTKGRYKTIMASSLSHSVGLIILTLTSIPKAIDDPTTPLAGWITATILIGLGTGGEQIKSSTPYTKILKSGEKVIVDPDVTIQRLMTWFYWIEKKHSFWLAYLIPTIVFALVPILLFSLRNKLVHTPPRGSILLEVSRLLRIVWSNIFSINPLRWPSVYEEKYGNISKLITWDDAFVLEVKRGWSACKISNYDIGYDTFLDFIIYPLLRRKGIRYGPVVRIATGFIFASLSMVYAACIQHHVYIISPCGDQATTCDVKLHKTFGCVSFGFFNALLSLLIDCRSDLRFGGLFRGILGPVTAYELTLKKAPVQLRAFVISIFLLQTAFEFAINETRVSVSEDPHLVWMNASLAIVTFVAGLLFYAMFFKRDRSEEAENAVGKDRQENY</sequence>
<proteinExistence type="inferred from homology"/>
<evidence type="ECO:0000256" key="3">
    <source>
        <dbReference type="ARBA" id="ARBA00022692"/>
    </source>
</evidence>
<evidence type="ECO:0000256" key="1">
    <source>
        <dbReference type="ARBA" id="ARBA00004141"/>
    </source>
</evidence>
<feature type="compositionally biased region" description="Basic and acidic residues" evidence="6">
    <location>
        <begin position="11"/>
        <end position="30"/>
    </location>
</feature>
<gene>
    <name evidence="8" type="ORF">WALSEDRAFT_49605</name>
</gene>
<feature type="transmembrane region" description="Helical" evidence="7">
    <location>
        <begin position="349"/>
        <end position="372"/>
    </location>
</feature>
<evidence type="ECO:0000313" key="9">
    <source>
        <dbReference type="Proteomes" id="UP000005242"/>
    </source>
</evidence>
<dbReference type="KEGG" id="wse:WALSEDRAFT_49605"/>
<dbReference type="EMBL" id="JH668223">
    <property type="protein sequence ID" value="EIM23830.1"/>
    <property type="molecule type" value="Genomic_DNA"/>
</dbReference>
<keyword evidence="5 7" id="KW-0472">Membrane</keyword>
<feature type="region of interest" description="Disordered" evidence="6">
    <location>
        <begin position="1"/>
        <end position="30"/>
    </location>
</feature>
<dbReference type="SUPFAM" id="SSF103473">
    <property type="entry name" value="MFS general substrate transporter"/>
    <property type="match status" value="1"/>
</dbReference>
<feature type="transmembrane region" description="Helical" evidence="7">
    <location>
        <begin position="473"/>
        <end position="496"/>
    </location>
</feature>
<evidence type="ECO:0000256" key="5">
    <source>
        <dbReference type="ARBA" id="ARBA00023136"/>
    </source>
</evidence>
<dbReference type="InterPro" id="IPR000109">
    <property type="entry name" value="POT_fam"/>
</dbReference>
<dbReference type="GO" id="GO:0022857">
    <property type="term" value="F:transmembrane transporter activity"/>
    <property type="evidence" value="ECO:0007669"/>
    <property type="project" value="InterPro"/>
</dbReference>
<dbReference type="InterPro" id="IPR036259">
    <property type="entry name" value="MFS_trans_sf"/>
</dbReference>
<evidence type="ECO:0000256" key="7">
    <source>
        <dbReference type="SAM" id="Phobius"/>
    </source>
</evidence>
<evidence type="ECO:0000313" key="8">
    <source>
        <dbReference type="EMBL" id="EIM23830.1"/>
    </source>
</evidence>
<dbReference type="Pfam" id="PF00854">
    <property type="entry name" value="PTR2"/>
    <property type="match status" value="1"/>
</dbReference>
<dbReference type="RefSeq" id="XP_006955677.1">
    <property type="nucleotide sequence ID" value="XM_006955615.1"/>
</dbReference>
<keyword evidence="9" id="KW-1185">Reference proteome</keyword>
<evidence type="ECO:0000256" key="2">
    <source>
        <dbReference type="ARBA" id="ARBA00005982"/>
    </source>
</evidence>
<evidence type="ECO:0000256" key="4">
    <source>
        <dbReference type="ARBA" id="ARBA00022989"/>
    </source>
</evidence>